<evidence type="ECO:0000313" key="1">
    <source>
        <dbReference type="EMBL" id="WNM56429.1"/>
    </source>
</evidence>
<dbReference type="AlphaFoldDB" id="A0AA96JX84"/>
<dbReference type="Gene3D" id="3.40.50.300">
    <property type="entry name" value="P-loop containing nucleotide triphosphate hydrolases"/>
    <property type="match status" value="1"/>
</dbReference>
<accession>A0AA96JX84</accession>
<name>A0AA96JX84_9BACT</name>
<dbReference type="EMBL" id="CP116967">
    <property type="protein sequence ID" value="WNM56429.1"/>
    <property type="molecule type" value="Genomic_DNA"/>
</dbReference>
<dbReference type="InterPro" id="IPR027417">
    <property type="entry name" value="P-loop_NTPase"/>
</dbReference>
<sequence>MSRPLYQGTIGTVSTESIIFMKLYDLLNLATIQLNSEREVAMSRGLDAPLEIAQARHLRTIGSLHLYSCDVPPGSTFLPDIPMTLLPGNDMEPTEGYLLGWQNGSLILQTFDHVGQTLSRCTLIPDTSGFLETGATRLADMASKPDSFTLGPAERLVPWLDPEPHSNQTIARDSIPTTVLTTIWGDTRQTRWTKLTSLIVDQVRKNKRILLVAPDHHTVDGLTGAVAHALKMAALPYRSLLCRYELPLAKDAGGMLLQDFGFEAQMSHFFAKANAKKVSLRKKYDRFRELTPILAHKRDKQKDLNEVKLLEWRLLTQLSDWQGKVKNIDKTLRDYEALPIWTRMSMQVAGKNIETLAEYREIYQGKILGLMKEVEVAQTRIKELIPEATVPKNLRPEYDELKEEIKRLGGTKKIREMLSAGEGTNRQAFAQNKRIMTCTPGRILTDPLFRKVPFDLLVIDDAPRIPAPLLLAATGTIRERIILSGDTSDLLPGEPGTTSSPGRWPQAFLETLLGPSPQPTSVG</sequence>
<organism evidence="1 2">
    <name type="scientific">Candidatus Nitrospira allomarina</name>
    <dbReference type="NCBI Taxonomy" id="3020900"/>
    <lineage>
        <taxon>Bacteria</taxon>
        <taxon>Pseudomonadati</taxon>
        <taxon>Nitrospirota</taxon>
        <taxon>Nitrospiria</taxon>
        <taxon>Nitrospirales</taxon>
        <taxon>Nitrospiraceae</taxon>
        <taxon>Nitrospira</taxon>
    </lineage>
</organism>
<dbReference type="RefSeq" id="WP_312640019.1">
    <property type="nucleotide sequence ID" value="NZ_CP116967.1"/>
</dbReference>
<evidence type="ECO:0008006" key="3">
    <source>
        <dbReference type="Google" id="ProtNLM"/>
    </source>
</evidence>
<evidence type="ECO:0000313" key="2">
    <source>
        <dbReference type="Proteomes" id="UP001302719"/>
    </source>
</evidence>
<protein>
    <recommendedName>
        <fullName evidence="3">DNA2/NAM7 helicase helicase domain-containing protein</fullName>
    </recommendedName>
</protein>
<dbReference type="KEGG" id="nall:PP769_10585"/>
<reference evidence="1 2" key="1">
    <citation type="submission" date="2023-01" db="EMBL/GenBank/DDBJ databases">
        <title>Cultivation and genomic characterization of new, ubiquitous marine nitrite-oxidizing bacteria from the Nitrospirales.</title>
        <authorList>
            <person name="Mueller A.J."/>
            <person name="Daebeler A."/>
            <person name="Herbold C.W."/>
            <person name="Kirkegaard R.H."/>
            <person name="Daims H."/>
        </authorList>
    </citation>
    <scope>NUCLEOTIDE SEQUENCE [LARGE SCALE GENOMIC DNA]</scope>
    <source>
        <strain evidence="1 2">VA</strain>
    </source>
</reference>
<proteinExistence type="predicted"/>
<dbReference type="Proteomes" id="UP001302719">
    <property type="component" value="Chromosome"/>
</dbReference>
<gene>
    <name evidence="1" type="ORF">PP769_10585</name>
</gene>
<keyword evidence="2" id="KW-1185">Reference proteome</keyword>